<dbReference type="Gene3D" id="1.10.30.10">
    <property type="entry name" value="High mobility group box domain"/>
    <property type="match status" value="1"/>
</dbReference>
<dbReference type="InterPro" id="IPR036910">
    <property type="entry name" value="HMG_box_dom_sf"/>
</dbReference>
<evidence type="ECO:0000313" key="2">
    <source>
        <dbReference type="EMBL" id="CAG8547387.1"/>
    </source>
</evidence>
<keyword evidence="3" id="KW-1185">Reference proteome</keyword>
<dbReference type="SUPFAM" id="SSF47095">
    <property type="entry name" value="HMG-box"/>
    <property type="match status" value="1"/>
</dbReference>
<gene>
    <name evidence="2" type="ORF">DEBURN_LOCUS6926</name>
</gene>
<feature type="compositionally biased region" description="Basic and acidic residues" evidence="1">
    <location>
        <begin position="146"/>
        <end position="160"/>
    </location>
</feature>
<feature type="region of interest" description="Disordered" evidence="1">
    <location>
        <begin position="142"/>
        <end position="162"/>
    </location>
</feature>
<dbReference type="OrthoDB" id="6247875at2759"/>
<protein>
    <submittedName>
        <fullName evidence="2">8725_t:CDS:1</fullName>
    </submittedName>
</protein>
<sequence>MSKQLSNRGISYQVIEQPKDNNFDFIYETGETGVKMNYGTRKIQRNATANQKIVLLTNVPFPPGLTEEDLIKPRNKNCDKRKVPNKFFIYRKWYAMCLEREGQKNDQTSISPYISEQWSKEPQDVKDYYHELSRRANKIQKNYENNTKKDGEPRNEELSHSSEQFEMENAYDYYLTNNNNMNHENNNIYNPNKFIYLNNYILCPSGFTDDTTVFEGQVNDSHLIF</sequence>
<dbReference type="EMBL" id="CAJVPK010000767">
    <property type="protein sequence ID" value="CAG8547387.1"/>
    <property type="molecule type" value="Genomic_DNA"/>
</dbReference>
<reference evidence="2" key="1">
    <citation type="submission" date="2021-06" db="EMBL/GenBank/DDBJ databases">
        <authorList>
            <person name="Kallberg Y."/>
            <person name="Tangrot J."/>
            <person name="Rosling A."/>
        </authorList>
    </citation>
    <scope>NUCLEOTIDE SEQUENCE</scope>
    <source>
        <strain evidence="2">AZ414A</strain>
    </source>
</reference>
<comment type="caution">
    <text evidence="2">The sequence shown here is derived from an EMBL/GenBank/DDBJ whole genome shotgun (WGS) entry which is preliminary data.</text>
</comment>
<evidence type="ECO:0000313" key="3">
    <source>
        <dbReference type="Proteomes" id="UP000789706"/>
    </source>
</evidence>
<accession>A0A9N9FPH1</accession>
<dbReference type="AlphaFoldDB" id="A0A9N9FPH1"/>
<evidence type="ECO:0000256" key="1">
    <source>
        <dbReference type="SAM" id="MobiDB-lite"/>
    </source>
</evidence>
<name>A0A9N9FPH1_9GLOM</name>
<organism evidence="2 3">
    <name type="scientific">Diversispora eburnea</name>
    <dbReference type="NCBI Taxonomy" id="1213867"/>
    <lineage>
        <taxon>Eukaryota</taxon>
        <taxon>Fungi</taxon>
        <taxon>Fungi incertae sedis</taxon>
        <taxon>Mucoromycota</taxon>
        <taxon>Glomeromycotina</taxon>
        <taxon>Glomeromycetes</taxon>
        <taxon>Diversisporales</taxon>
        <taxon>Diversisporaceae</taxon>
        <taxon>Diversispora</taxon>
    </lineage>
</organism>
<proteinExistence type="predicted"/>
<dbReference type="Proteomes" id="UP000789706">
    <property type="component" value="Unassembled WGS sequence"/>
</dbReference>